<feature type="region of interest" description="Disordered" evidence="1">
    <location>
        <begin position="1"/>
        <end position="20"/>
    </location>
</feature>
<comment type="caution">
    <text evidence="2">The sequence shown here is derived from an EMBL/GenBank/DDBJ whole genome shotgun (WGS) entry which is preliminary data.</text>
</comment>
<evidence type="ECO:0000313" key="2">
    <source>
        <dbReference type="EMBL" id="KAJ6259508.1"/>
    </source>
</evidence>
<protein>
    <submittedName>
        <fullName evidence="2">Uncharacterized protein</fullName>
    </submittedName>
</protein>
<dbReference type="AlphaFoldDB" id="A0AAD6NJX9"/>
<gene>
    <name evidence="2" type="ORF">Dda_5145</name>
</gene>
<dbReference type="EMBL" id="JAQGDS010000006">
    <property type="protein sequence ID" value="KAJ6259508.1"/>
    <property type="molecule type" value="Genomic_DNA"/>
</dbReference>
<proteinExistence type="predicted"/>
<organism evidence="2 3">
    <name type="scientific">Drechslerella dactyloides</name>
    <name type="common">Nematode-trapping fungus</name>
    <name type="synonym">Arthrobotrys dactyloides</name>
    <dbReference type="NCBI Taxonomy" id="74499"/>
    <lineage>
        <taxon>Eukaryota</taxon>
        <taxon>Fungi</taxon>
        <taxon>Dikarya</taxon>
        <taxon>Ascomycota</taxon>
        <taxon>Pezizomycotina</taxon>
        <taxon>Orbiliomycetes</taxon>
        <taxon>Orbiliales</taxon>
        <taxon>Orbiliaceae</taxon>
        <taxon>Drechslerella</taxon>
    </lineage>
</organism>
<reference evidence="2" key="1">
    <citation type="submission" date="2023-01" db="EMBL/GenBank/DDBJ databases">
        <title>The chitinases involved in constricting ring structure development in the nematode-trapping fungus Drechslerella dactyloides.</title>
        <authorList>
            <person name="Wang R."/>
            <person name="Zhang L."/>
            <person name="Tang P."/>
            <person name="Li S."/>
            <person name="Liang L."/>
        </authorList>
    </citation>
    <scope>NUCLEOTIDE SEQUENCE</scope>
    <source>
        <strain evidence="2">YMF1.00031</strain>
    </source>
</reference>
<evidence type="ECO:0000313" key="3">
    <source>
        <dbReference type="Proteomes" id="UP001221413"/>
    </source>
</evidence>
<name>A0AAD6NJX9_DREDA</name>
<accession>A0AAD6NJX9</accession>
<keyword evidence="3" id="KW-1185">Reference proteome</keyword>
<dbReference type="Proteomes" id="UP001221413">
    <property type="component" value="Unassembled WGS sequence"/>
</dbReference>
<sequence length="106" mass="11740">MEACQEVSAPPSCKTRNPTAGAWAPQRHCTKELWTSIFLTWCTGFLTRRRPTTVPRDFGSTAGPKKLVSGLRRQPPEAKEASFPFLHGLLCVSCRSKVPLDVDGMH</sequence>
<evidence type="ECO:0000256" key="1">
    <source>
        <dbReference type="SAM" id="MobiDB-lite"/>
    </source>
</evidence>